<keyword evidence="4" id="KW-0547">Nucleotide-binding</keyword>
<sequence length="470" mass="50416">MRKTPAEPTSRKKTSKPHTGGSLKPSTASSAKTLEREARTLRLKAEVLRALAAQMAEKLWRENAHEHQREPAGDWTTWLILGGRGAGKTRAGAEWVRALVSGKANDNAGRGAVAPPAIALVAESYADAREVMIEGPSGIRAVSPPGSAPVYEASRRRLVWPGGAVAYAFSAEDPDGIRGYQFTAAWSDELAKWRYAEETWSNLQLALRLGDRPRQIATTTPRPTGLLKRLVAAPTTKLTRASTYDNRAHLSDAFFTEIAALYEGTALGRQELMGEIVDDVAGALWTWNLIEAARISAAPDLDRIVVAVDPPATAGENADECGIVVAGVAFCGEVGTAFVIADWSAAGLSPRQWAEKTAAAYREFSADRIVVEVNQGGDMAKAVIAQVDPTAPVRGVHATRGKRLRAEPVAALYEQGRVRHAGAFPKLEDQMATYTGEGGKSPDRLDALVWAITDLMLSRRAPAPGVKKLS</sequence>
<accession>A0A2S7K407</accession>
<dbReference type="OrthoDB" id="4519042at2"/>
<dbReference type="Gene3D" id="3.40.50.300">
    <property type="entry name" value="P-loop containing nucleotide triphosphate hydrolases"/>
    <property type="match status" value="1"/>
</dbReference>
<dbReference type="InterPro" id="IPR027417">
    <property type="entry name" value="P-loop_NTPase"/>
</dbReference>
<evidence type="ECO:0000256" key="1">
    <source>
        <dbReference type="ARBA" id="ARBA00022612"/>
    </source>
</evidence>
<evidence type="ECO:0000313" key="4">
    <source>
        <dbReference type="EMBL" id="PQA87235.1"/>
    </source>
</evidence>
<dbReference type="GO" id="GO:0005524">
    <property type="term" value="F:ATP binding"/>
    <property type="evidence" value="ECO:0007669"/>
    <property type="project" value="UniProtKB-KW"/>
</dbReference>
<dbReference type="Pfam" id="PF03237">
    <property type="entry name" value="Terminase_6N"/>
    <property type="match status" value="1"/>
</dbReference>
<comment type="caution">
    <text evidence="4">The sequence shown here is derived from an EMBL/GenBank/DDBJ whole genome shotgun (WGS) entry which is preliminary data.</text>
</comment>
<reference evidence="4 5" key="1">
    <citation type="submission" date="2017-12" db="EMBL/GenBank/DDBJ databases">
        <authorList>
            <person name="Hurst M.R.H."/>
        </authorList>
    </citation>
    <scope>NUCLEOTIDE SEQUENCE [LARGE SCALE GENOMIC DNA]</scope>
    <source>
        <strain evidence="4 5">SY-3-19</strain>
    </source>
</reference>
<name>A0A2S7K407_9PROT</name>
<evidence type="ECO:0000313" key="5">
    <source>
        <dbReference type="Proteomes" id="UP000239504"/>
    </source>
</evidence>
<keyword evidence="4" id="KW-0067">ATP-binding</keyword>
<gene>
    <name evidence="4" type="ORF">CW354_12435</name>
</gene>
<evidence type="ECO:0000256" key="2">
    <source>
        <dbReference type="SAM" id="MobiDB-lite"/>
    </source>
</evidence>
<protein>
    <submittedName>
        <fullName evidence="4">ATP-binding protein</fullName>
    </submittedName>
</protein>
<dbReference type="InterPro" id="IPR035421">
    <property type="entry name" value="Terminase_6C"/>
</dbReference>
<keyword evidence="5" id="KW-1185">Reference proteome</keyword>
<dbReference type="Gene3D" id="3.30.420.240">
    <property type="match status" value="1"/>
</dbReference>
<dbReference type="Proteomes" id="UP000239504">
    <property type="component" value="Unassembled WGS sequence"/>
</dbReference>
<dbReference type="AlphaFoldDB" id="A0A2S7K407"/>
<dbReference type="Pfam" id="PF17289">
    <property type="entry name" value="Terminase_6C"/>
    <property type="match status" value="1"/>
</dbReference>
<organism evidence="4 5">
    <name type="scientific">Hyphococcus luteus</name>
    <dbReference type="NCBI Taxonomy" id="2058213"/>
    <lineage>
        <taxon>Bacteria</taxon>
        <taxon>Pseudomonadati</taxon>
        <taxon>Pseudomonadota</taxon>
        <taxon>Alphaproteobacteria</taxon>
        <taxon>Parvularculales</taxon>
        <taxon>Parvularculaceae</taxon>
        <taxon>Hyphococcus</taxon>
    </lineage>
</organism>
<dbReference type="RefSeq" id="WP_104830422.1">
    <property type="nucleotide sequence ID" value="NZ_PJCH01000009.1"/>
</dbReference>
<evidence type="ECO:0000259" key="3">
    <source>
        <dbReference type="Pfam" id="PF17289"/>
    </source>
</evidence>
<dbReference type="EMBL" id="PJCH01000009">
    <property type="protein sequence ID" value="PQA87235.1"/>
    <property type="molecule type" value="Genomic_DNA"/>
</dbReference>
<feature type="region of interest" description="Disordered" evidence="2">
    <location>
        <begin position="1"/>
        <end position="34"/>
    </location>
</feature>
<proteinExistence type="predicted"/>
<keyword evidence="1" id="KW-1188">Viral release from host cell</keyword>
<feature type="domain" description="Terminase large subunit gp17-like C-terminal" evidence="3">
    <location>
        <begin position="307"/>
        <end position="453"/>
    </location>
</feature>